<evidence type="ECO:0000256" key="1">
    <source>
        <dbReference type="SAM" id="Phobius"/>
    </source>
</evidence>
<keyword evidence="1" id="KW-1133">Transmembrane helix</keyword>
<sequence length="323" mass="35269">MLRRHFSGTLFSDTQQPNIQQSELTLDRQRISSILQQTLVCGLLAAAVALTALLLPGFAAGQPNRAVTSDSGWFVDMNRFSAAAHSGFKCEDCHGTMIESGRAHPDPEGPGFLKTPAISSYDYGRCQKCHQVSYDRYMAGGHARARSDEADGTQRAPAVWPPALYAAPTCGACHSSHYDPSGLSRVESGRRMIVVCSQCHPAHGASYRDNIHGRLAADLKTASAAYCTDCHGAHTTASLRDPETALAACRRCHSDAGPEYANIVIHASADHLKPEDNDKNTAIRWIERVRLAAVIVVALSLVFFFGHSILWILRELHEKLRKH</sequence>
<feature type="domain" description="Cytochrome c-552/4" evidence="2">
    <location>
        <begin position="126"/>
        <end position="200"/>
    </location>
</feature>
<keyword evidence="4" id="KW-1185">Reference proteome</keyword>
<comment type="caution">
    <text evidence="3">The sequence shown here is derived from an EMBL/GenBank/DDBJ whole genome shotgun (WGS) entry which is preliminary data.</text>
</comment>
<dbReference type="EMBL" id="JALJRB010000002">
    <property type="protein sequence ID" value="MCJ8499597.1"/>
    <property type="molecule type" value="Genomic_DNA"/>
</dbReference>
<gene>
    <name evidence="3" type="ORF">MRX98_03350</name>
</gene>
<keyword evidence="1" id="KW-0472">Membrane</keyword>
<dbReference type="Gene3D" id="3.90.10.10">
    <property type="entry name" value="Cytochrome C3"/>
    <property type="match status" value="1"/>
</dbReference>
<accession>A0AA41R025</accession>
<evidence type="ECO:0000313" key="4">
    <source>
        <dbReference type="Proteomes" id="UP001165427"/>
    </source>
</evidence>
<reference evidence="3" key="1">
    <citation type="submission" date="2022-04" db="EMBL/GenBank/DDBJ databases">
        <title>Desulfatitalea alkaliphila sp. nov., a novel anaerobic sulfate-reducing bacterium isolated from terrestrial mud volcano, Taman Peninsula, Russia.</title>
        <authorList>
            <person name="Khomyakova M.A."/>
            <person name="Merkel A.Y."/>
            <person name="Slobodkin A.I."/>
        </authorList>
    </citation>
    <scope>NUCLEOTIDE SEQUENCE</scope>
    <source>
        <strain evidence="3">M08but</strain>
    </source>
</reference>
<feature type="transmembrane region" description="Helical" evidence="1">
    <location>
        <begin position="291"/>
        <end position="313"/>
    </location>
</feature>
<dbReference type="InterPro" id="IPR036280">
    <property type="entry name" value="Multihaem_cyt_sf"/>
</dbReference>
<protein>
    <submittedName>
        <fullName evidence="3">Cytochrome c3 family protein</fullName>
    </submittedName>
</protein>
<organism evidence="3 4">
    <name type="scientific">Desulfatitalea alkaliphila</name>
    <dbReference type="NCBI Taxonomy" id="2929485"/>
    <lineage>
        <taxon>Bacteria</taxon>
        <taxon>Pseudomonadati</taxon>
        <taxon>Thermodesulfobacteriota</taxon>
        <taxon>Desulfobacteria</taxon>
        <taxon>Desulfobacterales</taxon>
        <taxon>Desulfosarcinaceae</taxon>
        <taxon>Desulfatitalea</taxon>
    </lineage>
</organism>
<dbReference type="Pfam" id="PF13435">
    <property type="entry name" value="Cytochrome_C554"/>
    <property type="match status" value="1"/>
</dbReference>
<evidence type="ECO:0000313" key="3">
    <source>
        <dbReference type="EMBL" id="MCJ8499597.1"/>
    </source>
</evidence>
<dbReference type="RefSeq" id="WP_246902984.1">
    <property type="nucleotide sequence ID" value="NZ_JALJRB010000002.1"/>
</dbReference>
<evidence type="ECO:0000259" key="2">
    <source>
        <dbReference type="Pfam" id="PF13435"/>
    </source>
</evidence>
<dbReference type="SUPFAM" id="SSF48695">
    <property type="entry name" value="Multiheme cytochromes"/>
    <property type="match status" value="1"/>
</dbReference>
<dbReference type="Proteomes" id="UP001165427">
    <property type="component" value="Unassembled WGS sequence"/>
</dbReference>
<dbReference type="AlphaFoldDB" id="A0AA41R025"/>
<proteinExistence type="predicted"/>
<name>A0AA41R025_9BACT</name>
<dbReference type="InterPro" id="IPR023155">
    <property type="entry name" value="Cyt_c-552/4"/>
</dbReference>
<feature type="transmembrane region" description="Helical" evidence="1">
    <location>
        <begin position="38"/>
        <end position="59"/>
    </location>
</feature>
<keyword evidence="1" id="KW-0812">Transmembrane</keyword>